<evidence type="ECO:0000313" key="3">
    <source>
        <dbReference type="Proteomes" id="UP001316184"/>
    </source>
</evidence>
<name>A0ABY5MDI8_9ACTN</name>
<feature type="compositionally biased region" description="Gly residues" evidence="1">
    <location>
        <begin position="70"/>
        <end position="88"/>
    </location>
</feature>
<proteinExistence type="predicted"/>
<feature type="region of interest" description="Disordered" evidence="1">
    <location>
        <begin position="64"/>
        <end position="106"/>
    </location>
</feature>
<reference evidence="2 3" key="1">
    <citation type="submission" date="2022-08" db="EMBL/GenBank/DDBJ databases">
        <title>novel species in genus Aeromicrobium.</title>
        <authorList>
            <person name="Ye L."/>
        </authorList>
    </citation>
    <scope>NUCLEOTIDE SEQUENCE [LARGE SCALE GENOMIC DNA]</scope>
    <source>
        <strain evidence="3">zg-Y1379</strain>
    </source>
</reference>
<evidence type="ECO:0000313" key="2">
    <source>
        <dbReference type="EMBL" id="UUP15256.1"/>
    </source>
</evidence>
<dbReference type="EMBL" id="CP102173">
    <property type="protein sequence ID" value="UUP15256.1"/>
    <property type="molecule type" value="Genomic_DNA"/>
</dbReference>
<organism evidence="2 3">
    <name type="scientific">Aeromicrobium wangtongii</name>
    <dbReference type="NCBI Taxonomy" id="2969247"/>
    <lineage>
        <taxon>Bacteria</taxon>
        <taxon>Bacillati</taxon>
        <taxon>Actinomycetota</taxon>
        <taxon>Actinomycetes</taxon>
        <taxon>Propionibacteriales</taxon>
        <taxon>Nocardioidaceae</taxon>
        <taxon>Aeromicrobium</taxon>
    </lineage>
</organism>
<sequence length="130" mass="13439">MMRVNYLKALLQAADPPDTTSVIIRSPTPWFGLELAFGPGSECRGESPEVFVGQDVVADDAVPERASGGDHIGGPGRGDGPAPVGGLGEPRRSTRQDIGFDSDSDIGVNGCEISSFRPVPHALAAPTLGV</sequence>
<evidence type="ECO:0000256" key="1">
    <source>
        <dbReference type="SAM" id="MobiDB-lite"/>
    </source>
</evidence>
<gene>
    <name evidence="2" type="ORF">NQV15_08080</name>
</gene>
<keyword evidence="3" id="KW-1185">Reference proteome</keyword>
<dbReference type="Proteomes" id="UP001316184">
    <property type="component" value="Chromosome"/>
</dbReference>
<protein>
    <submittedName>
        <fullName evidence="2">Uncharacterized protein</fullName>
    </submittedName>
</protein>
<accession>A0ABY5MDI8</accession>
<dbReference type="RefSeq" id="WP_232399310.1">
    <property type="nucleotide sequence ID" value="NZ_CP102173.1"/>
</dbReference>